<dbReference type="Proteomes" id="UP000313849">
    <property type="component" value="Unassembled WGS sequence"/>
</dbReference>
<keyword evidence="3" id="KW-1185">Reference proteome</keyword>
<keyword evidence="2" id="KW-0808">Transferase</keyword>
<feature type="compositionally biased region" description="Acidic residues" evidence="1">
    <location>
        <begin position="1"/>
        <end position="11"/>
    </location>
</feature>
<dbReference type="GO" id="GO:0016740">
    <property type="term" value="F:transferase activity"/>
    <property type="evidence" value="ECO:0007669"/>
    <property type="project" value="UniProtKB-KW"/>
</dbReference>
<evidence type="ECO:0000313" key="3">
    <source>
        <dbReference type="Proteomes" id="UP000313849"/>
    </source>
</evidence>
<name>A0A5C5BD07_9MICO</name>
<organism evidence="2 3">
    <name type="scientific">Miniimonas arenae</name>
    <dbReference type="NCBI Taxonomy" id="676201"/>
    <lineage>
        <taxon>Bacteria</taxon>
        <taxon>Bacillati</taxon>
        <taxon>Actinomycetota</taxon>
        <taxon>Actinomycetes</taxon>
        <taxon>Micrococcales</taxon>
        <taxon>Beutenbergiaceae</taxon>
        <taxon>Miniimonas</taxon>
    </lineage>
</organism>
<proteinExistence type="predicted"/>
<feature type="region of interest" description="Disordered" evidence="1">
    <location>
        <begin position="1"/>
        <end position="20"/>
    </location>
</feature>
<reference evidence="2 3" key="1">
    <citation type="submission" date="2019-06" db="EMBL/GenBank/DDBJ databases">
        <title>Draft genome sequence of Miniimonas arenae KCTC 19750T isolated from sea sand.</title>
        <authorList>
            <person name="Park S.-J."/>
        </authorList>
    </citation>
    <scope>NUCLEOTIDE SEQUENCE [LARGE SCALE GENOMIC DNA]</scope>
    <source>
        <strain evidence="2 3">KCTC 19750</strain>
    </source>
</reference>
<comment type="caution">
    <text evidence="2">The sequence shown here is derived from an EMBL/GenBank/DDBJ whole genome shotgun (WGS) entry which is preliminary data.</text>
</comment>
<dbReference type="CDD" id="cd04186">
    <property type="entry name" value="GT_2_like_c"/>
    <property type="match status" value="1"/>
</dbReference>
<dbReference type="PANTHER" id="PTHR43179:SF7">
    <property type="entry name" value="RHAMNOSYLTRANSFERASE WBBL"/>
    <property type="match status" value="1"/>
</dbReference>
<evidence type="ECO:0000313" key="2">
    <source>
        <dbReference type="EMBL" id="TNU75968.1"/>
    </source>
</evidence>
<gene>
    <name evidence="2" type="ORF">FH969_05090</name>
</gene>
<dbReference type="Gene3D" id="3.90.550.10">
    <property type="entry name" value="Spore Coat Polysaccharide Biosynthesis Protein SpsA, Chain A"/>
    <property type="match status" value="1"/>
</dbReference>
<dbReference type="SUPFAM" id="SSF53448">
    <property type="entry name" value="Nucleotide-diphospho-sugar transferases"/>
    <property type="match status" value="1"/>
</dbReference>
<dbReference type="OrthoDB" id="9771846at2"/>
<protein>
    <submittedName>
        <fullName evidence="2">Glycosyltransferase family 2 protein</fullName>
    </submittedName>
</protein>
<dbReference type="InterPro" id="IPR029044">
    <property type="entry name" value="Nucleotide-diphossugar_trans"/>
</dbReference>
<dbReference type="PANTHER" id="PTHR43179">
    <property type="entry name" value="RHAMNOSYLTRANSFERASE WBBL"/>
    <property type="match status" value="1"/>
</dbReference>
<dbReference type="EMBL" id="VENP01000013">
    <property type="protein sequence ID" value="TNU75968.1"/>
    <property type="molecule type" value="Genomic_DNA"/>
</dbReference>
<dbReference type="Pfam" id="PF13641">
    <property type="entry name" value="Glyco_tranf_2_3"/>
    <property type="match status" value="1"/>
</dbReference>
<accession>A0A5C5BD07</accession>
<sequence>MPDIESPDLESTDPAATGSAPPDVRVVTVFFDSREALPAFLESVRTASTRQLEVVVVDNASRVPLRHDELPDGVRLVRAPSNLGYGGGANLGLADARGEWVVVANPDVVWEPGSLDTVLAHAAAWPRAGAFGPTVLEPDGSAYPSARRFPSIATGVGHALLSRVWPTNPWTRAYRQEGGDSTADRTTDWLSGSCLVLRREALAEVGGFDEDYFMFFEDVDLCARLAASGWSSVYVPAARIRHDQGHSWRAKPAAMLRAHHVSAYLYLSRRYPRWYHAPVRLALRVGLAARVRVQTSWSQR</sequence>
<dbReference type="AlphaFoldDB" id="A0A5C5BD07"/>
<evidence type="ECO:0000256" key="1">
    <source>
        <dbReference type="SAM" id="MobiDB-lite"/>
    </source>
</evidence>